<evidence type="ECO:0000256" key="2">
    <source>
        <dbReference type="SAM" id="SignalP"/>
    </source>
</evidence>
<comment type="caution">
    <text evidence="3">The sequence shown here is derived from an EMBL/GenBank/DDBJ whole genome shotgun (WGS) entry which is preliminary data.</text>
</comment>
<feature type="signal peptide" evidence="2">
    <location>
        <begin position="1"/>
        <end position="26"/>
    </location>
</feature>
<keyword evidence="2" id="KW-0732">Signal</keyword>
<evidence type="ECO:0000313" key="3">
    <source>
        <dbReference type="EMBL" id="KAG2171459.1"/>
    </source>
</evidence>
<protein>
    <submittedName>
        <fullName evidence="3">Uncharacterized protein</fullName>
    </submittedName>
</protein>
<keyword evidence="1" id="KW-0812">Transmembrane</keyword>
<feature type="chain" id="PRO_5034112002" evidence="2">
    <location>
        <begin position="27"/>
        <end position="263"/>
    </location>
</feature>
<dbReference type="AlphaFoldDB" id="A0A8H7U9H5"/>
<evidence type="ECO:0000313" key="4">
    <source>
        <dbReference type="Proteomes" id="UP000654370"/>
    </source>
</evidence>
<evidence type="ECO:0000256" key="1">
    <source>
        <dbReference type="SAM" id="Phobius"/>
    </source>
</evidence>
<sequence>MLILLLIPAGYVMKALVIMSIRLTDGDDLINPIDVLWADLTPKVSQAGISKSYPLYSPFPVCDPNVQSTSHALFTNPIAYWLLFPFSDDRSWHVILCKLQHFHLGFFFLGSVNNVWFTYKILGDMFDIVLGEVTQNNGAAVLSWRAQIIKTGLLLYSSMLVCVFWIHFNLFAFRTEATEIGTAAFRLKNFLAELPLWAVRWVTLGVAVGEFAVRSLYGWLRNAMYQVEEDEILSIDEQEEEMSANTFPANARAWFSRHVYALS</sequence>
<proteinExistence type="predicted"/>
<feature type="transmembrane region" description="Helical" evidence="1">
    <location>
        <begin position="153"/>
        <end position="174"/>
    </location>
</feature>
<dbReference type="Proteomes" id="UP000654370">
    <property type="component" value="Unassembled WGS sequence"/>
</dbReference>
<keyword evidence="4" id="KW-1185">Reference proteome</keyword>
<dbReference type="EMBL" id="JAEPQZ010000021">
    <property type="protein sequence ID" value="KAG2171459.1"/>
    <property type="molecule type" value="Genomic_DNA"/>
</dbReference>
<name>A0A8H7U9H5_MORIS</name>
<dbReference type="OrthoDB" id="264354at2759"/>
<reference evidence="3" key="1">
    <citation type="submission" date="2020-12" db="EMBL/GenBank/DDBJ databases">
        <title>Metabolic potential, ecology and presence of endohyphal bacteria is reflected in genomic diversity of Mucoromycotina.</title>
        <authorList>
            <person name="Muszewska A."/>
            <person name="Okrasinska A."/>
            <person name="Steczkiewicz K."/>
            <person name="Drgas O."/>
            <person name="Orlowska M."/>
            <person name="Perlinska-Lenart U."/>
            <person name="Aleksandrzak-Piekarczyk T."/>
            <person name="Szatraj K."/>
            <person name="Zielenkiewicz U."/>
            <person name="Pilsyk S."/>
            <person name="Malc E."/>
            <person name="Mieczkowski P."/>
            <person name="Kruszewska J.S."/>
            <person name="Biernat P."/>
            <person name="Pawlowska J."/>
        </authorList>
    </citation>
    <scope>NUCLEOTIDE SEQUENCE</scope>
    <source>
        <strain evidence="3">WA0000067209</strain>
    </source>
</reference>
<keyword evidence="1" id="KW-1133">Transmembrane helix</keyword>
<organism evidence="3 4">
    <name type="scientific">Mortierella isabellina</name>
    <name type="common">Filamentous fungus</name>
    <name type="synonym">Umbelopsis isabellina</name>
    <dbReference type="NCBI Taxonomy" id="91625"/>
    <lineage>
        <taxon>Eukaryota</taxon>
        <taxon>Fungi</taxon>
        <taxon>Fungi incertae sedis</taxon>
        <taxon>Mucoromycota</taxon>
        <taxon>Mucoromycotina</taxon>
        <taxon>Umbelopsidomycetes</taxon>
        <taxon>Umbelopsidales</taxon>
        <taxon>Umbelopsidaceae</taxon>
        <taxon>Umbelopsis</taxon>
    </lineage>
</organism>
<accession>A0A8H7U9H5</accession>
<gene>
    <name evidence="3" type="ORF">INT43_009120</name>
</gene>
<keyword evidence="1" id="KW-0472">Membrane</keyword>